<dbReference type="SUPFAM" id="SSF56529">
    <property type="entry name" value="FAH"/>
    <property type="match status" value="1"/>
</dbReference>
<dbReference type="Pfam" id="PF01557">
    <property type="entry name" value="FAA_hydrolase"/>
    <property type="match status" value="1"/>
</dbReference>
<comment type="similarity">
    <text evidence="1">Belongs to the FAH family.</text>
</comment>
<keyword evidence="2" id="KW-0479">Metal-binding</keyword>
<dbReference type="RefSeq" id="WP_248152979.1">
    <property type="nucleotide sequence ID" value="NZ_BAAAOF010000006.1"/>
</dbReference>
<reference evidence="4 5" key="1">
    <citation type="journal article" date="2019" name="Int. J. Syst. Evol. Microbiol.">
        <title>The Global Catalogue of Microorganisms (GCM) 10K type strain sequencing project: providing services to taxonomists for standard genome sequencing and annotation.</title>
        <authorList>
            <consortium name="The Broad Institute Genomics Platform"/>
            <consortium name="The Broad Institute Genome Sequencing Center for Infectious Disease"/>
            <person name="Wu L."/>
            <person name="Ma J."/>
        </authorList>
    </citation>
    <scope>NUCLEOTIDE SEQUENCE [LARGE SCALE GENOMIC DNA]</scope>
    <source>
        <strain evidence="4 5">JCM 14900</strain>
    </source>
</reference>
<dbReference type="Proteomes" id="UP001501343">
    <property type="component" value="Unassembled WGS sequence"/>
</dbReference>
<keyword evidence="5" id="KW-1185">Reference proteome</keyword>
<dbReference type="PANTHER" id="PTHR42796">
    <property type="entry name" value="FUMARYLACETOACETATE HYDROLASE DOMAIN-CONTAINING PROTEIN 2A-RELATED"/>
    <property type="match status" value="1"/>
</dbReference>
<comment type="caution">
    <text evidence="4">The sequence shown here is derived from an EMBL/GenBank/DDBJ whole genome shotgun (WGS) entry which is preliminary data.</text>
</comment>
<evidence type="ECO:0000313" key="4">
    <source>
        <dbReference type="EMBL" id="GAA1936209.1"/>
    </source>
</evidence>
<dbReference type="InterPro" id="IPR011234">
    <property type="entry name" value="Fumarylacetoacetase-like_C"/>
</dbReference>
<evidence type="ECO:0000256" key="1">
    <source>
        <dbReference type="ARBA" id="ARBA00010211"/>
    </source>
</evidence>
<evidence type="ECO:0000313" key="5">
    <source>
        <dbReference type="Proteomes" id="UP001501343"/>
    </source>
</evidence>
<dbReference type="PANTHER" id="PTHR42796:SF4">
    <property type="entry name" value="FUMARYLACETOACETATE HYDROLASE DOMAIN-CONTAINING PROTEIN 2A"/>
    <property type="match status" value="1"/>
</dbReference>
<dbReference type="InterPro" id="IPR051121">
    <property type="entry name" value="FAH"/>
</dbReference>
<evidence type="ECO:0000259" key="3">
    <source>
        <dbReference type="Pfam" id="PF01557"/>
    </source>
</evidence>
<dbReference type="InterPro" id="IPR036663">
    <property type="entry name" value="Fumarylacetoacetase_C_sf"/>
</dbReference>
<sequence length="285" mass="30291">MKLALFDGHRPGLVVDDDVIDLSPRVSAVTPAGAWSEWLDRHGDFAGVEDIDLAGLARIPLAEVTLDAPLPRPGKIIAAPVNYLDHKIEMSEQKTIAEYGVFLKATSSVLAPGGTVMLPFTDRRTDQEGELGIVIGRTARTVSTEDALSYVAGYTGILDISVRSTEDRSTRKSFDTFTPIGPFLVTPDEVGDADALQLDCWVGGEHRQSVSTSEMIFGVPQLVAYASSIMTLWPGDVIASGTPAGVGALSDGDDIVLEIARIGRLHVAVSAAQAAPYASRPLPRP</sequence>
<accession>A0ABN2PXK0</accession>
<evidence type="ECO:0000256" key="2">
    <source>
        <dbReference type="ARBA" id="ARBA00022723"/>
    </source>
</evidence>
<name>A0ABN2PXK0_9MICO</name>
<organism evidence="4 5">
    <name type="scientific">Microbacterium aoyamense</name>
    <dbReference type="NCBI Taxonomy" id="344166"/>
    <lineage>
        <taxon>Bacteria</taxon>
        <taxon>Bacillati</taxon>
        <taxon>Actinomycetota</taxon>
        <taxon>Actinomycetes</taxon>
        <taxon>Micrococcales</taxon>
        <taxon>Microbacteriaceae</taxon>
        <taxon>Microbacterium</taxon>
    </lineage>
</organism>
<dbReference type="EMBL" id="BAAAOF010000006">
    <property type="protein sequence ID" value="GAA1936209.1"/>
    <property type="molecule type" value="Genomic_DNA"/>
</dbReference>
<feature type="domain" description="Fumarylacetoacetase-like C-terminal" evidence="3">
    <location>
        <begin position="75"/>
        <end position="269"/>
    </location>
</feature>
<gene>
    <name evidence="4" type="ORF">GCM10009775_30130</name>
</gene>
<dbReference type="Gene3D" id="3.90.850.10">
    <property type="entry name" value="Fumarylacetoacetase-like, C-terminal domain"/>
    <property type="match status" value="1"/>
</dbReference>
<protein>
    <recommendedName>
        <fullName evidence="3">Fumarylacetoacetase-like C-terminal domain-containing protein</fullName>
    </recommendedName>
</protein>
<proteinExistence type="inferred from homology"/>